<dbReference type="Gene3D" id="1.25.10.10">
    <property type="entry name" value="Leucine-rich Repeat Variant"/>
    <property type="match status" value="1"/>
</dbReference>
<evidence type="ECO:0000256" key="4">
    <source>
        <dbReference type="ARBA" id="ARBA00023136"/>
    </source>
</evidence>
<proteinExistence type="predicted"/>
<keyword evidence="2" id="KW-0813">Transport</keyword>
<keyword evidence="8" id="KW-1185">Reference proteome</keyword>
<evidence type="ECO:0000256" key="2">
    <source>
        <dbReference type="ARBA" id="ARBA00022448"/>
    </source>
</evidence>
<gene>
    <name evidence="7" type="ORF">V5O48_000179</name>
</gene>
<feature type="region of interest" description="Disordered" evidence="5">
    <location>
        <begin position="579"/>
        <end position="600"/>
    </location>
</feature>
<feature type="domain" description="Clathrin/coatomer adaptor adaptin-like N-terminal" evidence="6">
    <location>
        <begin position="95"/>
        <end position="342"/>
    </location>
</feature>
<name>A0ABR3G242_9AGAR</name>
<organism evidence="7 8">
    <name type="scientific">Marasmius crinis-equi</name>
    <dbReference type="NCBI Taxonomy" id="585013"/>
    <lineage>
        <taxon>Eukaryota</taxon>
        <taxon>Fungi</taxon>
        <taxon>Dikarya</taxon>
        <taxon>Basidiomycota</taxon>
        <taxon>Agaricomycotina</taxon>
        <taxon>Agaricomycetes</taxon>
        <taxon>Agaricomycetidae</taxon>
        <taxon>Agaricales</taxon>
        <taxon>Marasmiineae</taxon>
        <taxon>Marasmiaceae</taxon>
        <taxon>Marasmius</taxon>
    </lineage>
</organism>
<evidence type="ECO:0000313" key="7">
    <source>
        <dbReference type="EMBL" id="KAL0581811.1"/>
    </source>
</evidence>
<comment type="subcellular location">
    <subcellularLocation>
        <location evidence="1">Endomembrane system</location>
    </subcellularLocation>
</comment>
<dbReference type="InterPro" id="IPR050840">
    <property type="entry name" value="Adaptor_Complx_Large_Subunit"/>
</dbReference>
<protein>
    <recommendedName>
        <fullName evidence="6">Clathrin/coatomer adaptor adaptin-like N-terminal domain-containing protein</fullName>
    </recommendedName>
</protein>
<dbReference type="EMBL" id="JBAHYK010000003">
    <property type="protein sequence ID" value="KAL0581811.1"/>
    <property type="molecule type" value="Genomic_DNA"/>
</dbReference>
<reference evidence="7 8" key="1">
    <citation type="submission" date="2024-02" db="EMBL/GenBank/DDBJ databases">
        <title>A draft genome for the cacao thread blight pathogen Marasmius crinis-equi.</title>
        <authorList>
            <person name="Cohen S.P."/>
            <person name="Baruah I.K."/>
            <person name="Amoako-Attah I."/>
            <person name="Bukari Y."/>
            <person name="Meinhardt L.W."/>
            <person name="Bailey B.A."/>
        </authorList>
    </citation>
    <scope>NUCLEOTIDE SEQUENCE [LARGE SCALE GENOMIC DNA]</scope>
    <source>
        <strain evidence="7 8">GH-76</strain>
    </source>
</reference>
<dbReference type="Pfam" id="PF01602">
    <property type="entry name" value="Adaptin_N"/>
    <property type="match status" value="1"/>
</dbReference>
<evidence type="ECO:0000259" key="6">
    <source>
        <dbReference type="Pfam" id="PF01602"/>
    </source>
</evidence>
<keyword evidence="4" id="KW-0472">Membrane</keyword>
<accession>A0ABR3G242</accession>
<feature type="region of interest" description="Disordered" evidence="5">
    <location>
        <begin position="490"/>
        <end position="551"/>
    </location>
</feature>
<dbReference type="PANTHER" id="PTHR22780">
    <property type="entry name" value="ADAPTIN, ALPHA/GAMMA/EPSILON"/>
    <property type="match status" value="1"/>
</dbReference>
<evidence type="ECO:0000256" key="3">
    <source>
        <dbReference type="ARBA" id="ARBA00022927"/>
    </source>
</evidence>
<sequence length="733" mass="81427">MDVPFISSGASSRAHYVLVRKVEEETSLIRADQHLGDALDATLRDLSSSQLSLKQCKEHLIILLYCYTTASAGALERNALNNALSHAVTLAEAGRSVADKRIGYLFCSEIMPRGHALQLMLVNTLRKDLESTHVPRICLALDHLITSPSEDVIPAIQARLFDLLAHSSPLVRRRALLAYKELSNHQPELLISIVPNVERRIKDSNSSVSNAALSVARRTFALHESSRFDIRRNVDQLLASMHTGKGHEDQRRPSISDVEILRTFQTVGVSDSNLAVISSMIRSSAKRKKHVLLLEAFRLLCQLGPETPLLASGNLSPINYVRELLTSRTINDQYLFLLCLESVDPKFWAGTTQDIPSVLDQWEVEHVMRLLDSRDPLVRKMTVRVLNKVDDSVVASYYSQSLQQIPPDLSLAHKTEYVCRLLEILEIEAKGDGERYAREVQGIMNQVHTRTSEDKEVVLEGVVEEVLSFIRLVQKLPDFLQSILSFKRAPESQSLGRTPPRSPSQKSDHLPTAKLRYKAYETPPPATPRSKGRSLSRSSGHGSPRQSPVFNAGIKALTGGDLAIAASAENFEMSMINSRRPRLDLSPSGGETESESKKDLIALDSPFISDPRVKSDADIEQIWSSFDQSNNSRGWYEGPIAQVMEGIQGLSELKPKVVDASVPPFEGIIAIPRRSTKADLRAISGEVKIILCSGNQEPCAILRLKSSEEDSCLWRLRGKGPVYENVKNLLTHV</sequence>
<comment type="caution">
    <text evidence="7">The sequence shown here is derived from an EMBL/GenBank/DDBJ whole genome shotgun (WGS) entry which is preliminary data.</text>
</comment>
<keyword evidence="3" id="KW-0653">Protein transport</keyword>
<dbReference type="InterPro" id="IPR016024">
    <property type="entry name" value="ARM-type_fold"/>
</dbReference>
<evidence type="ECO:0000256" key="1">
    <source>
        <dbReference type="ARBA" id="ARBA00004308"/>
    </source>
</evidence>
<dbReference type="InterPro" id="IPR002553">
    <property type="entry name" value="Clathrin/coatomer_adapt-like_N"/>
</dbReference>
<evidence type="ECO:0000256" key="5">
    <source>
        <dbReference type="SAM" id="MobiDB-lite"/>
    </source>
</evidence>
<evidence type="ECO:0000313" key="8">
    <source>
        <dbReference type="Proteomes" id="UP001465976"/>
    </source>
</evidence>
<dbReference type="InterPro" id="IPR011989">
    <property type="entry name" value="ARM-like"/>
</dbReference>
<dbReference type="SUPFAM" id="SSF48371">
    <property type="entry name" value="ARM repeat"/>
    <property type="match status" value="1"/>
</dbReference>
<feature type="compositionally biased region" description="Low complexity" evidence="5">
    <location>
        <begin position="533"/>
        <end position="543"/>
    </location>
</feature>
<dbReference type="Proteomes" id="UP001465976">
    <property type="component" value="Unassembled WGS sequence"/>
</dbReference>